<evidence type="ECO:0000259" key="2">
    <source>
        <dbReference type="PROSITE" id="PS51734"/>
    </source>
</evidence>
<dbReference type="InterPro" id="IPR029063">
    <property type="entry name" value="SAM-dependent_MTases_sf"/>
</dbReference>
<keyword evidence="4" id="KW-1185">Reference proteome</keyword>
<dbReference type="OrthoDB" id="6027at2157"/>
<keyword evidence="3" id="KW-0808">Transferase</keyword>
<sequence length="256" mass="28236">MGILEDKANARLFYKYLSKVYDRINPAIWNEEMRNDALEWFAIREDDRVLDVGCGTGFATEGLLQYTDNVYGLDQSRHQMEKAFAKFGARNRVRFHRGDAERLPFADDSFDKVWSSGSIEYWPNPVDALAEFRRVVKPGGRVLVVGPDYPENPVFQRLADAIMLFYGETEAQRMFEAAGFVDIEHHIQQNKPGTPKAITTIARAPADKAAGRAVETADNADASPDADADASPDADADASPDADADASPDADAEADA</sequence>
<accession>A0A830ERB9</accession>
<feature type="compositionally biased region" description="Low complexity" evidence="1">
    <location>
        <begin position="211"/>
        <end position="223"/>
    </location>
</feature>
<dbReference type="AlphaFoldDB" id="A0A830ERB9"/>
<feature type="domain" description="MPBQ/MBSQ family SAM-binding methyltransferase profile" evidence="2">
    <location>
        <begin position="2"/>
        <end position="200"/>
    </location>
</feature>
<dbReference type="PANTHER" id="PTHR44516">
    <property type="entry name" value="2-METHYL-6-PHYTYL-1,4-HYDROQUINONE METHYLTRANSFERASE, CHLOROPLASTIC"/>
    <property type="match status" value="1"/>
</dbReference>
<keyword evidence="3" id="KW-0489">Methyltransferase</keyword>
<reference evidence="3" key="1">
    <citation type="journal article" date="2014" name="Int. J. Syst. Evol. Microbiol.">
        <title>Complete genome sequence of Corynebacterium casei LMG S-19264T (=DSM 44701T), isolated from a smear-ripened cheese.</title>
        <authorList>
            <consortium name="US DOE Joint Genome Institute (JGI-PGF)"/>
            <person name="Walter F."/>
            <person name="Albersmeier A."/>
            <person name="Kalinowski J."/>
            <person name="Ruckert C."/>
        </authorList>
    </citation>
    <scope>NUCLEOTIDE SEQUENCE</scope>
    <source>
        <strain evidence="3">JCM 14359</strain>
    </source>
</reference>
<dbReference type="Pfam" id="PF08241">
    <property type="entry name" value="Methyltransf_11"/>
    <property type="match status" value="1"/>
</dbReference>
<dbReference type="Gene3D" id="3.40.50.150">
    <property type="entry name" value="Vaccinia Virus protein VP39"/>
    <property type="match status" value="1"/>
</dbReference>
<proteinExistence type="predicted"/>
<feature type="compositionally biased region" description="Acidic residues" evidence="1">
    <location>
        <begin position="224"/>
        <end position="256"/>
    </location>
</feature>
<protein>
    <submittedName>
        <fullName evidence="3">SAM-dependent methyltransferase</fullName>
    </submittedName>
</protein>
<gene>
    <name evidence="3" type="ORF">GCM10008995_10310</name>
</gene>
<evidence type="ECO:0000256" key="1">
    <source>
        <dbReference type="SAM" id="MobiDB-lite"/>
    </source>
</evidence>
<dbReference type="InterPro" id="IPR031164">
    <property type="entry name" value="SAM_MPBQ_MSBQ_MT"/>
</dbReference>
<organism evidence="3 4">
    <name type="scientific">Halobellus salinus</name>
    <dbReference type="NCBI Taxonomy" id="931585"/>
    <lineage>
        <taxon>Archaea</taxon>
        <taxon>Methanobacteriati</taxon>
        <taxon>Methanobacteriota</taxon>
        <taxon>Stenosarchaea group</taxon>
        <taxon>Halobacteria</taxon>
        <taxon>Halobacteriales</taxon>
        <taxon>Haloferacaceae</taxon>
        <taxon>Halobellus</taxon>
    </lineage>
</organism>
<dbReference type="PANTHER" id="PTHR44516:SF11">
    <property type="entry name" value="2-METHYL-6-PHYTYL-1,4-HYDROQUINONE METHYLTRANSFERASE 2, CHLOROPLASTIC"/>
    <property type="match status" value="1"/>
</dbReference>
<dbReference type="GO" id="GO:0051741">
    <property type="term" value="F:2-methyl-6-phytyl-1,4-benzoquinone methyltransferase activity"/>
    <property type="evidence" value="ECO:0007669"/>
    <property type="project" value="InterPro"/>
</dbReference>
<dbReference type="EMBL" id="BMOC01000004">
    <property type="protein sequence ID" value="GGJ02473.1"/>
    <property type="molecule type" value="Genomic_DNA"/>
</dbReference>
<dbReference type="PROSITE" id="PS51734">
    <property type="entry name" value="SAM_MPBQ_MSBQ_MT"/>
    <property type="match status" value="1"/>
</dbReference>
<dbReference type="InterPro" id="IPR044649">
    <property type="entry name" value="MPBQ/MSBQ_MT"/>
</dbReference>
<evidence type="ECO:0000313" key="3">
    <source>
        <dbReference type="EMBL" id="GGJ02473.1"/>
    </source>
</evidence>
<comment type="caution">
    <text evidence="3">The sequence shown here is derived from an EMBL/GenBank/DDBJ whole genome shotgun (WGS) entry which is preliminary data.</text>
</comment>
<name>A0A830ERB9_9EURY</name>
<reference evidence="3" key="2">
    <citation type="submission" date="2020-09" db="EMBL/GenBank/DDBJ databases">
        <authorList>
            <person name="Sun Q."/>
            <person name="Ohkuma M."/>
        </authorList>
    </citation>
    <scope>NUCLEOTIDE SEQUENCE</scope>
    <source>
        <strain evidence="3">JCM 14359</strain>
    </source>
</reference>
<dbReference type="InterPro" id="IPR013216">
    <property type="entry name" value="Methyltransf_11"/>
</dbReference>
<feature type="region of interest" description="Disordered" evidence="1">
    <location>
        <begin position="206"/>
        <end position="256"/>
    </location>
</feature>
<dbReference type="RefSeq" id="WP_188786325.1">
    <property type="nucleotide sequence ID" value="NZ_BMOC01000004.1"/>
</dbReference>
<dbReference type="SUPFAM" id="SSF53335">
    <property type="entry name" value="S-adenosyl-L-methionine-dependent methyltransferases"/>
    <property type="match status" value="1"/>
</dbReference>
<evidence type="ECO:0000313" key="4">
    <source>
        <dbReference type="Proteomes" id="UP000653099"/>
    </source>
</evidence>
<dbReference type="CDD" id="cd02440">
    <property type="entry name" value="AdoMet_MTases"/>
    <property type="match status" value="1"/>
</dbReference>
<dbReference type="GO" id="GO:0032259">
    <property type="term" value="P:methylation"/>
    <property type="evidence" value="ECO:0007669"/>
    <property type="project" value="UniProtKB-KW"/>
</dbReference>
<dbReference type="Proteomes" id="UP000653099">
    <property type="component" value="Unassembled WGS sequence"/>
</dbReference>